<evidence type="ECO:0000313" key="2">
    <source>
        <dbReference type="EMBL" id="QBC73194.1"/>
    </source>
</evidence>
<reference evidence="2" key="1">
    <citation type="journal article" date="2019" name="Mol. Phylogenet. Evol.">
        <title>Incorporation of deep-sea and small-sized species provides new insights into gastropods phylogeny.</title>
        <authorList>
            <person name="Lee H."/>
            <person name="Chen W.J."/>
            <person name="Puillandre N."/>
            <person name="Aznar-Cormano L."/>
            <person name="Tsai M.H."/>
            <person name="Samadi S."/>
        </authorList>
    </citation>
    <scope>NUCLEOTIDE SEQUENCE</scope>
</reference>
<sequence>MPHLAPINWLIIWFFIWSSFFILTIIIWWKFKTYYKISSLSTSKTSILSIWTW</sequence>
<proteinExistence type="predicted"/>
<keyword evidence="2" id="KW-0496">Mitochondrion</keyword>
<dbReference type="EMBL" id="MH837538">
    <property type="protein sequence ID" value="QBC73194.1"/>
    <property type="molecule type" value="Genomic_DNA"/>
</dbReference>
<protein>
    <submittedName>
        <fullName evidence="2">ATP synthase subunit 8</fullName>
    </submittedName>
</protein>
<dbReference type="AlphaFoldDB" id="A0A6B7FLY5"/>
<name>A0A6B7FLY5_9GAST</name>
<gene>
    <name evidence="2" type="primary">ATP8</name>
</gene>
<keyword evidence="1" id="KW-1133">Transmembrane helix</keyword>
<accession>A0A6B7FLY5</accession>
<feature type="transmembrane region" description="Helical" evidence="1">
    <location>
        <begin position="6"/>
        <end position="29"/>
    </location>
</feature>
<keyword evidence="1" id="KW-0472">Membrane</keyword>
<evidence type="ECO:0000256" key="1">
    <source>
        <dbReference type="SAM" id="Phobius"/>
    </source>
</evidence>
<organism evidence="2">
    <name type="scientific">Peltospira smaragdina</name>
    <dbReference type="NCBI Taxonomy" id="216107"/>
    <lineage>
        <taxon>Eukaryota</taxon>
        <taxon>Metazoa</taxon>
        <taxon>Spiralia</taxon>
        <taxon>Lophotrochozoa</taxon>
        <taxon>Mollusca</taxon>
        <taxon>Gastropoda</taxon>
        <taxon>Neomphalina</taxon>
        <taxon>Neomphalida</taxon>
        <taxon>Neomphaloidea</taxon>
        <taxon>Peltospiridae</taxon>
        <taxon>Peltospira</taxon>
    </lineage>
</organism>
<keyword evidence="1" id="KW-0812">Transmembrane</keyword>
<geneLocation type="mitochondrion" evidence="2"/>